<dbReference type="PANTHER" id="PTHR43617">
    <property type="entry name" value="L-AMINO ACID N-ACETYLTRANSFERASE"/>
    <property type="match status" value="1"/>
</dbReference>
<proteinExistence type="predicted"/>
<dbReference type="OrthoDB" id="9797178at2"/>
<dbReference type="STRING" id="173990.SAMN05660691_02774"/>
<reference evidence="3" key="1">
    <citation type="submission" date="2016-10" db="EMBL/GenBank/DDBJ databases">
        <authorList>
            <person name="Varghese N."/>
            <person name="Submissions S."/>
        </authorList>
    </citation>
    <scope>NUCLEOTIDE SEQUENCE [LARGE SCALE GENOMIC DNA]</scope>
    <source>
        <strain evidence="3">DSM 17616</strain>
    </source>
</reference>
<accession>A0A1H6MTP9</accession>
<organism evidence="2 3">
    <name type="scientific">Rheinheimera pacifica</name>
    <dbReference type="NCBI Taxonomy" id="173990"/>
    <lineage>
        <taxon>Bacteria</taxon>
        <taxon>Pseudomonadati</taxon>
        <taxon>Pseudomonadota</taxon>
        <taxon>Gammaproteobacteria</taxon>
        <taxon>Chromatiales</taxon>
        <taxon>Chromatiaceae</taxon>
        <taxon>Rheinheimera</taxon>
    </lineage>
</organism>
<name>A0A1H6MTP9_9GAMM</name>
<evidence type="ECO:0000259" key="1">
    <source>
        <dbReference type="PROSITE" id="PS51186"/>
    </source>
</evidence>
<dbReference type="Proteomes" id="UP000199371">
    <property type="component" value="Unassembled WGS sequence"/>
</dbReference>
<dbReference type="CDD" id="cd04301">
    <property type="entry name" value="NAT_SF"/>
    <property type="match status" value="1"/>
</dbReference>
<dbReference type="GO" id="GO:0016747">
    <property type="term" value="F:acyltransferase activity, transferring groups other than amino-acyl groups"/>
    <property type="evidence" value="ECO:0007669"/>
    <property type="project" value="InterPro"/>
</dbReference>
<sequence>MTLLHNISRTLQRRRNSTWHALGYDTTVRAETPADYEAIASLTRSAFNNEAEVNLITALRQQTADCIALVAEQHGQIVGHILFSAATLDKAPQTRLMALAPMAVSNVLQHQGIGSALVRAGLEQCKKQGVAAVVVLGHPAYYPRFGFTPASRFNISCPWHAADNAFMLLELTPGALKGKNGQVLYHPAFATL</sequence>
<evidence type="ECO:0000313" key="3">
    <source>
        <dbReference type="Proteomes" id="UP000199371"/>
    </source>
</evidence>
<dbReference type="PROSITE" id="PS51186">
    <property type="entry name" value="GNAT"/>
    <property type="match status" value="1"/>
</dbReference>
<keyword evidence="2" id="KW-0808">Transferase</keyword>
<dbReference type="Pfam" id="PF13527">
    <property type="entry name" value="Acetyltransf_9"/>
    <property type="match status" value="1"/>
</dbReference>
<dbReference type="Gene3D" id="3.40.630.30">
    <property type="match status" value="1"/>
</dbReference>
<feature type="domain" description="N-acetyltransferase" evidence="1">
    <location>
        <begin position="26"/>
        <end position="172"/>
    </location>
</feature>
<dbReference type="PANTHER" id="PTHR43617:SF2">
    <property type="entry name" value="UPF0039 PROTEIN SLL0451"/>
    <property type="match status" value="1"/>
</dbReference>
<dbReference type="InterPro" id="IPR016181">
    <property type="entry name" value="Acyl_CoA_acyltransferase"/>
</dbReference>
<keyword evidence="3" id="KW-1185">Reference proteome</keyword>
<dbReference type="RefSeq" id="WP_092794451.1">
    <property type="nucleotide sequence ID" value="NZ_FNXF01000011.1"/>
</dbReference>
<dbReference type="EMBL" id="FNXF01000011">
    <property type="protein sequence ID" value="SEI01135.1"/>
    <property type="molecule type" value="Genomic_DNA"/>
</dbReference>
<gene>
    <name evidence="2" type="ORF">SAMN05660691_02774</name>
</gene>
<dbReference type="InterPro" id="IPR000182">
    <property type="entry name" value="GNAT_dom"/>
</dbReference>
<protein>
    <submittedName>
        <fullName evidence="2">Putative acetyltransferase</fullName>
    </submittedName>
</protein>
<dbReference type="AlphaFoldDB" id="A0A1H6MTP9"/>
<evidence type="ECO:0000313" key="2">
    <source>
        <dbReference type="EMBL" id="SEI01135.1"/>
    </source>
</evidence>
<dbReference type="InterPro" id="IPR050276">
    <property type="entry name" value="MshD_Acetyltransferase"/>
</dbReference>
<dbReference type="SUPFAM" id="SSF55729">
    <property type="entry name" value="Acyl-CoA N-acyltransferases (Nat)"/>
    <property type="match status" value="1"/>
</dbReference>